<protein>
    <submittedName>
        <fullName evidence="1">Uncharacterized protein</fullName>
    </submittedName>
</protein>
<evidence type="ECO:0000313" key="1">
    <source>
        <dbReference type="EMBL" id="MBX25128.1"/>
    </source>
</evidence>
<organism evidence="1">
    <name type="scientific">Rhizophora mucronata</name>
    <name type="common">Asiatic mangrove</name>
    <dbReference type="NCBI Taxonomy" id="61149"/>
    <lineage>
        <taxon>Eukaryota</taxon>
        <taxon>Viridiplantae</taxon>
        <taxon>Streptophyta</taxon>
        <taxon>Embryophyta</taxon>
        <taxon>Tracheophyta</taxon>
        <taxon>Spermatophyta</taxon>
        <taxon>Magnoliopsida</taxon>
        <taxon>eudicotyledons</taxon>
        <taxon>Gunneridae</taxon>
        <taxon>Pentapetalae</taxon>
        <taxon>rosids</taxon>
        <taxon>fabids</taxon>
        <taxon>Malpighiales</taxon>
        <taxon>Rhizophoraceae</taxon>
        <taxon>Rhizophora</taxon>
    </lineage>
</organism>
<name>A0A2P2M4I9_RHIMU</name>
<proteinExistence type="predicted"/>
<reference evidence="1" key="1">
    <citation type="submission" date="2018-02" db="EMBL/GenBank/DDBJ databases">
        <title>Rhizophora mucronata_Transcriptome.</title>
        <authorList>
            <person name="Meera S.P."/>
            <person name="Sreeshan A."/>
            <person name="Augustine A."/>
        </authorList>
    </citation>
    <scope>NUCLEOTIDE SEQUENCE</scope>
    <source>
        <tissue evidence="1">Leaf</tissue>
    </source>
</reference>
<dbReference type="EMBL" id="GGEC01044644">
    <property type="protein sequence ID" value="MBX25128.1"/>
    <property type="molecule type" value="Transcribed_RNA"/>
</dbReference>
<accession>A0A2P2M4I9</accession>
<dbReference type="AlphaFoldDB" id="A0A2P2M4I9"/>
<sequence length="36" mass="4218">MIGSVKTFPEILSVVQTFCLFFQRFFSATKENDWIS</sequence>